<keyword evidence="1" id="KW-0732">Signal</keyword>
<dbReference type="Proteomes" id="UP000032680">
    <property type="component" value="Unassembled WGS sequence"/>
</dbReference>
<comment type="caution">
    <text evidence="2">The sequence shown here is derived from an EMBL/GenBank/DDBJ whole genome shotgun (WGS) entry which is preliminary data.</text>
</comment>
<sequence>MTNARRLPAAALAATLAAALLVPAAPARAQAQSEATTFAAVSKRVERRLARLHDELGITPAEEPLWARYAATTRSNAQAMGSLFEQRRSELPTMTADANTRSLTAMAEQHAADMRRLQTAFEALYAAMPAAQKATADAVLRRHSMDHHENHGEDHGHEDHH</sequence>
<feature type="signal peptide" evidence="1">
    <location>
        <begin position="1"/>
        <end position="29"/>
    </location>
</feature>
<evidence type="ECO:0000313" key="3">
    <source>
        <dbReference type="Proteomes" id="UP000032680"/>
    </source>
</evidence>
<protein>
    <recommendedName>
        <fullName evidence="4">LTXXQ motif family protein</fullName>
    </recommendedName>
</protein>
<evidence type="ECO:0000256" key="1">
    <source>
        <dbReference type="SAM" id="SignalP"/>
    </source>
</evidence>
<dbReference type="InterPro" id="IPR012899">
    <property type="entry name" value="LTXXQ"/>
</dbReference>
<proteinExistence type="predicted"/>
<organism evidence="2 3">
    <name type="scientific">Acidisphaera rubrifaciens HS-AP3</name>
    <dbReference type="NCBI Taxonomy" id="1231350"/>
    <lineage>
        <taxon>Bacteria</taxon>
        <taxon>Pseudomonadati</taxon>
        <taxon>Pseudomonadota</taxon>
        <taxon>Alphaproteobacteria</taxon>
        <taxon>Acetobacterales</taxon>
        <taxon>Acetobacteraceae</taxon>
        <taxon>Acidisphaera</taxon>
    </lineage>
</organism>
<evidence type="ECO:0008006" key="4">
    <source>
        <dbReference type="Google" id="ProtNLM"/>
    </source>
</evidence>
<dbReference type="GO" id="GO:0042597">
    <property type="term" value="C:periplasmic space"/>
    <property type="evidence" value="ECO:0007669"/>
    <property type="project" value="InterPro"/>
</dbReference>
<feature type="chain" id="PRO_5002309889" description="LTXXQ motif family protein" evidence="1">
    <location>
        <begin position="30"/>
        <end position="161"/>
    </location>
</feature>
<accession>A0A0D6PAX5</accession>
<gene>
    <name evidence="2" type="ORF">Asru_0779_03</name>
</gene>
<dbReference type="AlphaFoldDB" id="A0A0D6PAX5"/>
<evidence type="ECO:0000313" key="2">
    <source>
        <dbReference type="EMBL" id="GAN78348.1"/>
    </source>
</evidence>
<name>A0A0D6PAX5_9PROT</name>
<dbReference type="RefSeq" id="WP_048862919.1">
    <property type="nucleotide sequence ID" value="NZ_BANB01000778.1"/>
</dbReference>
<dbReference type="Pfam" id="PF07813">
    <property type="entry name" value="LTXXQ"/>
    <property type="match status" value="1"/>
</dbReference>
<dbReference type="PROSITE" id="PS51318">
    <property type="entry name" value="TAT"/>
    <property type="match status" value="1"/>
</dbReference>
<dbReference type="OrthoDB" id="7284939at2"/>
<keyword evidence="3" id="KW-1185">Reference proteome</keyword>
<dbReference type="EMBL" id="BANB01000778">
    <property type="protein sequence ID" value="GAN78348.1"/>
    <property type="molecule type" value="Genomic_DNA"/>
</dbReference>
<reference evidence="2 3" key="1">
    <citation type="submission" date="2012-11" db="EMBL/GenBank/DDBJ databases">
        <title>Whole genome sequence of Acidisphaera rubrifaciens HS-AP3.</title>
        <authorList>
            <person name="Azuma Y."/>
            <person name="Higashiura N."/>
            <person name="Hirakawa H."/>
            <person name="Matsushita K."/>
        </authorList>
    </citation>
    <scope>NUCLEOTIDE SEQUENCE [LARGE SCALE GENOMIC DNA]</scope>
    <source>
        <strain evidence="2 3">HS-AP3</strain>
    </source>
</reference>
<dbReference type="InterPro" id="IPR006311">
    <property type="entry name" value="TAT_signal"/>
</dbReference>